<protein>
    <submittedName>
        <fullName evidence="1">Uncharacterized protein</fullName>
    </submittedName>
</protein>
<organism evidence="1 2">
    <name type="scientific">Paraburkholderia phymatum</name>
    <dbReference type="NCBI Taxonomy" id="148447"/>
    <lineage>
        <taxon>Bacteria</taxon>
        <taxon>Pseudomonadati</taxon>
        <taxon>Pseudomonadota</taxon>
        <taxon>Betaproteobacteria</taxon>
        <taxon>Burkholderiales</taxon>
        <taxon>Burkholderiaceae</taxon>
        <taxon>Paraburkholderia</taxon>
    </lineage>
</organism>
<dbReference type="Proteomes" id="UP001558850">
    <property type="component" value="Unassembled WGS sequence"/>
</dbReference>
<reference evidence="1" key="1">
    <citation type="submission" date="2024-07" db="EMBL/GenBank/DDBJ databases">
        <title>A survey of Mimosa microsymbionts across Brazilian biomes reveals a high diversity of Paraburkholderia nodulating endemic species, but also that Cupriavidus is common as a symbiont of widespread species.</title>
        <authorList>
            <person name="Rouws L."/>
            <person name="Barauna A."/>
            <person name="Beukes C."/>
            <person name="Rouws J.R.C."/>
            <person name="De Faria S.M."/>
            <person name="Gross E."/>
            <person name="Bueno Dos Reis Junior F."/>
            <person name="Simon M.F."/>
            <person name="Maluk M."/>
            <person name="Odee D.W."/>
            <person name="Kenicer G."/>
            <person name="Young J.P.W."/>
            <person name="Reis V.M."/>
            <person name="Zilli J."/>
            <person name="James E.K."/>
        </authorList>
    </citation>
    <scope>NUCLEOTIDE SEQUENCE</scope>
    <source>
        <strain evidence="1">EG181B</strain>
    </source>
</reference>
<comment type="caution">
    <text evidence="1">The sequence shown here is derived from an EMBL/GenBank/DDBJ whole genome shotgun (WGS) entry which is preliminary data.</text>
</comment>
<sequence>MKAADIAQTVRTLLNAIRNTYFQKRLKLPLRADCTAVACKIKAKNAVYAALVAQAD</sequence>
<name>A0ACC6TSX0_9BURK</name>
<gene>
    <name evidence="1" type="ORF">AB4Y32_01250</name>
</gene>
<dbReference type="EMBL" id="JBFRCH010000001">
    <property type="protein sequence ID" value="MEX3930437.1"/>
    <property type="molecule type" value="Genomic_DNA"/>
</dbReference>
<evidence type="ECO:0000313" key="2">
    <source>
        <dbReference type="Proteomes" id="UP001558850"/>
    </source>
</evidence>
<proteinExistence type="predicted"/>
<accession>A0ACC6TSX0</accession>
<evidence type="ECO:0000313" key="1">
    <source>
        <dbReference type="EMBL" id="MEX3930437.1"/>
    </source>
</evidence>
<keyword evidence="2" id="KW-1185">Reference proteome</keyword>